<dbReference type="Pfam" id="PF04755">
    <property type="entry name" value="PAP_fibrillin"/>
    <property type="match status" value="1"/>
</dbReference>
<dbReference type="GO" id="GO:0009536">
    <property type="term" value="C:plastid"/>
    <property type="evidence" value="ECO:0007669"/>
    <property type="project" value="UniProtKB-SubCell"/>
</dbReference>
<feature type="chain" id="PRO_5013713513" evidence="4">
    <location>
        <begin position="21"/>
        <end position="161"/>
    </location>
</feature>
<keyword evidence="3" id="KW-0809">Transit peptide</keyword>
<keyword evidence="7" id="KW-1185">Reference proteome</keyword>
<evidence type="ECO:0000313" key="7">
    <source>
        <dbReference type="Proteomes" id="UP000224567"/>
    </source>
</evidence>
<feature type="non-terminal residue" evidence="6">
    <location>
        <position position="161"/>
    </location>
</feature>
<dbReference type="PANTHER" id="PTHR31906">
    <property type="entry name" value="PLASTID-LIPID-ASSOCIATED PROTEIN 4, CHLOROPLASTIC-RELATED"/>
    <property type="match status" value="1"/>
</dbReference>
<feature type="domain" description="Plastid lipid-associated protein/fibrillin conserved" evidence="5">
    <location>
        <begin position="98"/>
        <end position="140"/>
    </location>
</feature>
<dbReference type="OrthoDB" id="348976at2759"/>
<dbReference type="AlphaFoldDB" id="A0A2G2WKX4"/>
<dbReference type="Proteomes" id="UP000224567">
    <property type="component" value="Unassembled WGS sequence"/>
</dbReference>
<dbReference type="InterPro" id="IPR006843">
    <property type="entry name" value="PAP/fibrillin_dom"/>
</dbReference>
<comment type="caution">
    <text evidence="6">The sequence shown here is derived from an EMBL/GenBank/DDBJ whole genome shotgun (WGS) entry which is preliminary data.</text>
</comment>
<evidence type="ECO:0000256" key="4">
    <source>
        <dbReference type="SAM" id="SignalP"/>
    </source>
</evidence>
<name>A0A2G2WKX4_CAPBA</name>
<evidence type="ECO:0000256" key="3">
    <source>
        <dbReference type="ARBA" id="ARBA00022946"/>
    </source>
</evidence>
<reference evidence="7" key="2">
    <citation type="journal article" date="2017" name="J. Anim. Genet.">
        <title>Multiple reference genome sequences of hot pepper reveal the massive evolution of plant disease resistance genes by retroduplication.</title>
        <authorList>
            <person name="Kim S."/>
            <person name="Park J."/>
            <person name="Yeom S.-I."/>
            <person name="Kim Y.-M."/>
            <person name="Seo E."/>
            <person name="Kim K.-T."/>
            <person name="Kim M.-S."/>
            <person name="Lee J.M."/>
            <person name="Cheong K."/>
            <person name="Shin H.-S."/>
            <person name="Kim S.-B."/>
            <person name="Han K."/>
            <person name="Lee J."/>
            <person name="Park M."/>
            <person name="Lee H.-A."/>
            <person name="Lee H.-Y."/>
            <person name="Lee Y."/>
            <person name="Oh S."/>
            <person name="Lee J.H."/>
            <person name="Choi E."/>
            <person name="Choi E."/>
            <person name="Lee S.E."/>
            <person name="Jeon J."/>
            <person name="Kim H."/>
            <person name="Choi G."/>
            <person name="Song H."/>
            <person name="Lee J."/>
            <person name="Lee S.-C."/>
            <person name="Kwon J.-K."/>
            <person name="Lee H.-Y."/>
            <person name="Koo N."/>
            <person name="Hong Y."/>
            <person name="Kim R.W."/>
            <person name="Kang W.-H."/>
            <person name="Huh J.H."/>
            <person name="Kang B.-C."/>
            <person name="Yang T.-J."/>
            <person name="Lee Y.-H."/>
            <person name="Bennetzen J.L."/>
            <person name="Choi D."/>
        </authorList>
    </citation>
    <scope>NUCLEOTIDE SEQUENCE [LARGE SCALE GENOMIC DNA]</scope>
    <source>
        <strain evidence="7">cv. PBC81</strain>
    </source>
</reference>
<dbReference type="EMBL" id="MLFT02000006">
    <property type="protein sequence ID" value="PHT45895.1"/>
    <property type="molecule type" value="Genomic_DNA"/>
</dbReference>
<feature type="signal peptide" evidence="4">
    <location>
        <begin position="1"/>
        <end position="20"/>
    </location>
</feature>
<reference evidence="6 7" key="1">
    <citation type="journal article" date="2017" name="Genome Biol.">
        <title>New reference genome sequences of hot pepper reveal the massive evolution of plant disease-resistance genes by retroduplication.</title>
        <authorList>
            <person name="Kim S."/>
            <person name="Park J."/>
            <person name="Yeom S.I."/>
            <person name="Kim Y.M."/>
            <person name="Seo E."/>
            <person name="Kim K.T."/>
            <person name="Kim M.S."/>
            <person name="Lee J.M."/>
            <person name="Cheong K."/>
            <person name="Shin H.S."/>
            <person name="Kim S.B."/>
            <person name="Han K."/>
            <person name="Lee J."/>
            <person name="Park M."/>
            <person name="Lee H.A."/>
            <person name="Lee H.Y."/>
            <person name="Lee Y."/>
            <person name="Oh S."/>
            <person name="Lee J.H."/>
            <person name="Choi E."/>
            <person name="Choi E."/>
            <person name="Lee S.E."/>
            <person name="Jeon J."/>
            <person name="Kim H."/>
            <person name="Choi G."/>
            <person name="Song H."/>
            <person name="Lee J."/>
            <person name="Lee S.C."/>
            <person name="Kwon J.K."/>
            <person name="Lee H.Y."/>
            <person name="Koo N."/>
            <person name="Hong Y."/>
            <person name="Kim R.W."/>
            <person name="Kang W.H."/>
            <person name="Huh J.H."/>
            <person name="Kang B.C."/>
            <person name="Yang T.J."/>
            <person name="Lee Y.H."/>
            <person name="Bennetzen J.L."/>
            <person name="Choi D."/>
        </authorList>
    </citation>
    <scope>NUCLEOTIDE SEQUENCE [LARGE SCALE GENOMIC DNA]</scope>
    <source>
        <strain evidence="7">cv. PBC81</strain>
    </source>
</reference>
<evidence type="ECO:0000313" key="6">
    <source>
        <dbReference type="EMBL" id="PHT45895.1"/>
    </source>
</evidence>
<keyword evidence="4" id="KW-0732">Signal</keyword>
<dbReference type="InterPro" id="IPR039633">
    <property type="entry name" value="PAP"/>
</dbReference>
<proteinExistence type="predicted"/>
<sequence>MVKYLHVLILVSVLQDMTISDKCCGGGVSAIGGDLGDGGVAARGENLGGAGSDFFSSGGDFGNVGIAARGIRNNQRWKTNSFQFDRETFSFKFLPFKVPYPVIFRLLGEEAKGWLDTIYLFPSENLHISRGNKGTTFVLQRETEPRQKLLLSISTGTRVEE</sequence>
<protein>
    <submittedName>
        <fullName evidence="6">Plastid-lipid-associated protein 12, chloroplastic</fullName>
    </submittedName>
</protein>
<evidence type="ECO:0000256" key="2">
    <source>
        <dbReference type="ARBA" id="ARBA00022640"/>
    </source>
</evidence>
<keyword evidence="2" id="KW-0934">Plastid</keyword>
<accession>A0A2G2WKX4</accession>
<evidence type="ECO:0000256" key="1">
    <source>
        <dbReference type="ARBA" id="ARBA00004474"/>
    </source>
</evidence>
<gene>
    <name evidence="6" type="ORF">CQW23_15053</name>
</gene>
<organism evidence="6 7">
    <name type="scientific">Capsicum baccatum</name>
    <name type="common">Peruvian pepper</name>
    <dbReference type="NCBI Taxonomy" id="33114"/>
    <lineage>
        <taxon>Eukaryota</taxon>
        <taxon>Viridiplantae</taxon>
        <taxon>Streptophyta</taxon>
        <taxon>Embryophyta</taxon>
        <taxon>Tracheophyta</taxon>
        <taxon>Spermatophyta</taxon>
        <taxon>Magnoliopsida</taxon>
        <taxon>eudicotyledons</taxon>
        <taxon>Gunneridae</taxon>
        <taxon>Pentapetalae</taxon>
        <taxon>asterids</taxon>
        <taxon>lamiids</taxon>
        <taxon>Solanales</taxon>
        <taxon>Solanaceae</taxon>
        <taxon>Solanoideae</taxon>
        <taxon>Capsiceae</taxon>
        <taxon>Capsicum</taxon>
    </lineage>
</organism>
<evidence type="ECO:0000259" key="5">
    <source>
        <dbReference type="Pfam" id="PF04755"/>
    </source>
</evidence>
<comment type="subcellular location">
    <subcellularLocation>
        <location evidence="1">Plastid</location>
    </subcellularLocation>
</comment>